<dbReference type="CDD" id="cd03586">
    <property type="entry name" value="PolY_Pol_IV_kappa"/>
    <property type="match status" value="1"/>
</dbReference>
<dbReference type="EMBL" id="LQPY01000018">
    <property type="protein sequence ID" value="ORX04534.1"/>
    <property type="molecule type" value="Genomic_DNA"/>
</dbReference>
<evidence type="ECO:0000256" key="5">
    <source>
        <dbReference type="HAMAP-Rule" id="MF_01113"/>
    </source>
</evidence>
<gene>
    <name evidence="5" type="primary">dinB</name>
    <name evidence="7" type="ORF">AWC29_13610</name>
</gene>
<keyword evidence="5" id="KW-0548">Nucleotidyltransferase</keyword>
<dbReference type="InterPro" id="IPR043128">
    <property type="entry name" value="Rev_trsase/Diguanyl_cyclase"/>
</dbReference>
<keyword evidence="5" id="KW-0963">Cytoplasm</keyword>
<feature type="binding site" evidence="5">
    <location>
        <position position="13"/>
    </location>
    <ligand>
        <name>Mg(2+)</name>
        <dbReference type="ChEBI" id="CHEBI:18420"/>
    </ligand>
</feature>
<feature type="active site" evidence="5">
    <location>
        <position position="104"/>
    </location>
</feature>
<dbReference type="Gene3D" id="1.10.150.20">
    <property type="entry name" value="5' to 3' exonuclease, C-terminal subdomain"/>
    <property type="match status" value="1"/>
</dbReference>
<reference evidence="7 8" key="1">
    <citation type="submission" date="2016-01" db="EMBL/GenBank/DDBJ databases">
        <title>The new phylogeny of the genus Mycobacterium.</title>
        <authorList>
            <person name="Tarcisio F."/>
            <person name="Conor M."/>
            <person name="Antonella G."/>
            <person name="Elisabetta G."/>
            <person name="Giulia F.S."/>
            <person name="Sara T."/>
            <person name="Anna F."/>
            <person name="Clotilde B."/>
            <person name="Roberto B."/>
            <person name="Veronica D.S."/>
            <person name="Fabio R."/>
            <person name="Monica P."/>
            <person name="Olivier J."/>
            <person name="Enrico T."/>
            <person name="Nicola S."/>
        </authorList>
    </citation>
    <scope>NUCLEOTIDE SEQUENCE [LARGE SCALE GENOMIC DNA]</scope>
    <source>
        <strain evidence="7 8">DSM 44626</strain>
    </source>
</reference>
<dbReference type="Proteomes" id="UP000193710">
    <property type="component" value="Unassembled WGS sequence"/>
</dbReference>
<dbReference type="InterPro" id="IPR022880">
    <property type="entry name" value="DNApol_IV"/>
</dbReference>
<dbReference type="NCBIfam" id="NF002677">
    <property type="entry name" value="PRK02406.1"/>
    <property type="match status" value="1"/>
</dbReference>
<protein>
    <recommendedName>
        <fullName evidence="5">DNA polymerase IV</fullName>
        <shortName evidence="5">Pol IV</shortName>
        <ecNumber evidence="5">2.7.7.7</ecNumber>
    </recommendedName>
</protein>
<comment type="function">
    <text evidence="3 5">Poorly processive, error-prone DNA polymerase involved in untargeted mutagenesis. Copies undamaged DNA at stalled replication forks, which arise in vivo from mismatched or misaligned primer ends. These misaligned primers can be extended by PolIV. Exhibits no 3'-5' exonuclease (proofreading) activity. May be involved in translesional synthesis, in conjunction with the beta clamp from PolIII.</text>
</comment>
<dbReference type="Gene3D" id="3.40.1170.60">
    <property type="match status" value="1"/>
</dbReference>
<dbReference type="Gene3D" id="3.30.70.270">
    <property type="match status" value="1"/>
</dbReference>
<dbReference type="InterPro" id="IPR036775">
    <property type="entry name" value="DNA_pol_Y-fam_lit_finger_sf"/>
</dbReference>
<keyword evidence="5" id="KW-0239">DNA-directed DNA polymerase</keyword>
<keyword evidence="5" id="KW-0227">DNA damage</keyword>
<dbReference type="NCBIfam" id="NF003015">
    <property type="entry name" value="PRK03858.1"/>
    <property type="match status" value="1"/>
</dbReference>
<comment type="subunit">
    <text evidence="2 5">Monomer.</text>
</comment>
<keyword evidence="8" id="KW-1185">Reference proteome</keyword>
<sequence>MFVRCDASILHADLDSFYASVEQRDDPTLRGRPVIVGGGVVLAASYEAKAYGVRTAMGGRQARRLCPDAVVVPPRMSAYSRASDAVFEVFRDATPIVEPLSVDEAFLDVGGLRRVSGPPVQIAAQLRVDVRDRVGLPITVGVARTKFLAKVASQEAKPDGLLLVAPDQELAFLRPLPVRRLWGVGAVTADKLHGYGITTVAEVAELSESTLASLLGVAMGRQLYALSRNIDRRRVDTGVRRRSVGAQRALGRAGNRMSANEIDAVVVNLIDRITARMRAAGRTGRTVVLRLRFDDFTRATRSRTLPWATSSTQPILAAARQLVASAAPAIAQRGLTLLGFAVSGIDRSGAQQLMLPFDSESHAVDAAVDQVRRRFGKSALTRGVLIGRDSGIEMPHLPD</sequence>
<evidence type="ECO:0000313" key="8">
    <source>
        <dbReference type="Proteomes" id="UP000193710"/>
    </source>
</evidence>
<dbReference type="InterPro" id="IPR043502">
    <property type="entry name" value="DNA/RNA_pol_sf"/>
</dbReference>
<evidence type="ECO:0000256" key="1">
    <source>
        <dbReference type="ARBA" id="ARBA00010945"/>
    </source>
</evidence>
<dbReference type="SUPFAM" id="SSF100879">
    <property type="entry name" value="Lesion bypass DNA polymerase (Y-family), little finger domain"/>
    <property type="match status" value="1"/>
</dbReference>
<comment type="cofactor">
    <cofactor evidence="5">
        <name>Mg(2+)</name>
        <dbReference type="ChEBI" id="CHEBI:18420"/>
    </cofactor>
    <text evidence="5">Binds 2 magnesium ions per subunit.</text>
</comment>
<comment type="catalytic activity">
    <reaction evidence="4 5">
        <text>DNA(n) + a 2'-deoxyribonucleoside 5'-triphosphate = DNA(n+1) + diphosphate</text>
        <dbReference type="Rhea" id="RHEA:22508"/>
        <dbReference type="Rhea" id="RHEA-COMP:17339"/>
        <dbReference type="Rhea" id="RHEA-COMP:17340"/>
        <dbReference type="ChEBI" id="CHEBI:33019"/>
        <dbReference type="ChEBI" id="CHEBI:61560"/>
        <dbReference type="ChEBI" id="CHEBI:173112"/>
        <dbReference type="EC" id="2.7.7.7"/>
    </reaction>
</comment>
<dbReference type="EC" id="2.7.7.7" evidence="5"/>
<evidence type="ECO:0000259" key="6">
    <source>
        <dbReference type="PROSITE" id="PS50173"/>
    </source>
</evidence>
<accession>A0ABX3W6N7</accession>
<dbReference type="PANTHER" id="PTHR11076:SF33">
    <property type="entry name" value="DNA POLYMERASE KAPPA"/>
    <property type="match status" value="1"/>
</dbReference>
<feature type="binding site" evidence="5">
    <location>
        <position position="103"/>
    </location>
    <ligand>
        <name>Mg(2+)</name>
        <dbReference type="ChEBI" id="CHEBI:18420"/>
    </ligand>
</feature>
<dbReference type="PROSITE" id="PS50173">
    <property type="entry name" value="UMUC"/>
    <property type="match status" value="1"/>
</dbReference>
<comment type="caution">
    <text evidence="7">The sequence shown here is derived from an EMBL/GenBank/DDBJ whole genome shotgun (WGS) entry which is preliminary data.</text>
</comment>
<evidence type="ECO:0000313" key="7">
    <source>
        <dbReference type="EMBL" id="ORX04534.1"/>
    </source>
</evidence>
<keyword evidence="5" id="KW-0515">Mutator protein</keyword>
<dbReference type="Pfam" id="PF11798">
    <property type="entry name" value="IMS_HHH"/>
    <property type="match status" value="1"/>
</dbReference>
<dbReference type="InterPro" id="IPR050116">
    <property type="entry name" value="DNA_polymerase-Y"/>
</dbReference>
<dbReference type="Pfam" id="PF11799">
    <property type="entry name" value="IMS_C"/>
    <property type="match status" value="1"/>
</dbReference>
<feature type="site" description="Substrate discrimination" evidence="5">
    <location>
        <position position="18"/>
    </location>
</feature>
<name>A0ABX3W6N7_9MYCO</name>
<keyword evidence="5" id="KW-0808">Transferase</keyword>
<evidence type="ECO:0000256" key="2">
    <source>
        <dbReference type="ARBA" id="ARBA00011245"/>
    </source>
</evidence>
<organism evidence="7 8">
    <name type="scientific">Mycobacterium triplex</name>
    <dbReference type="NCBI Taxonomy" id="47839"/>
    <lineage>
        <taxon>Bacteria</taxon>
        <taxon>Bacillati</taxon>
        <taxon>Actinomycetota</taxon>
        <taxon>Actinomycetes</taxon>
        <taxon>Mycobacteriales</taxon>
        <taxon>Mycobacteriaceae</taxon>
        <taxon>Mycobacterium</taxon>
        <taxon>Mycobacterium simiae complex</taxon>
    </lineage>
</organism>
<proteinExistence type="inferred from homology"/>
<dbReference type="InterPro" id="IPR024728">
    <property type="entry name" value="PolY_HhH_motif"/>
</dbReference>
<dbReference type="SUPFAM" id="SSF56672">
    <property type="entry name" value="DNA/RNA polymerases"/>
    <property type="match status" value="1"/>
</dbReference>
<evidence type="ECO:0000256" key="3">
    <source>
        <dbReference type="ARBA" id="ARBA00025589"/>
    </source>
</evidence>
<dbReference type="InterPro" id="IPR001126">
    <property type="entry name" value="UmuC"/>
</dbReference>
<comment type="similarity">
    <text evidence="1 5">Belongs to the DNA polymerase type-Y family.</text>
</comment>
<keyword evidence="5" id="KW-0235">DNA replication</keyword>
<dbReference type="Gene3D" id="3.30.1490.100">
    <property type="entry name" value="DNA polymerase, Y-family, little finger domain"/>
    <property type="match status" value="1"/>
</dbReference>
<dbReference type="InterPro" id="IPR017961">
    <property type="entry name" value="DNA_pol_Y-fam_little_finger"/>
</dbReference>
<dbReference type="PANTHER" id="PTHR11076">
    <property type="entry name" value="DNA REPAIR POLYMERASE UMUC / TRANSFERASE FAMILY MEMBER"/>
    <property type="match status" value="1"/>
</dbReference>
<dbReference type="RefSeq" id="WP_036465492.1">
    <property type="nucleotide sequence ID" value="NZ_HG964446.1"/>
</dbReference>
<keyword evidence="5" id="KW-0238">DNA-binding</keyword>
<evidence type="ECO:0000256" key="4">
    <source>
        <dbReference type="ARBA" id="ARBA00049244"/>
    </source>
</evidence>
<keyword evidence="5" id="KW-0479">Metal-binding</keyword>
<dbReference type="HAMAP" id="MF_01113">
    <property type="entry name" value="DNApol_IV"/>
    <property type="match status" value="1"/>
</dbReference>
<dbReference type="Pfam" id="PF00817">
    <property type="entry name" value="IMS"/>
    <property type="match status" value="1"/>
</dbReference>
<feature type="domain" description="UmuC" evidence="6">
    <location>
        <begin position="9"/>
        <end position="185"/>
    </location>
</feature>
<keyword evidence="5" id="KW-0234">DNA repair</keyword>
<keyword evidence="5" id="KW-0460">Magnesium</keyword>
<comment type="subcellular location">
    <subcellularLocation>
        <location evidence="5">Cytoplasm</location>
    </subcellularLocation>
</comment>